<dbReference type="Pfam" id="PF15112">
    <property type="entry name" value="DUF4559"/>
    <property type="match status" value="1"/>
</dbReference>
<protein>
    <recommendedName>
        <fullName evidence="3">NACHT domain-containing protein</fullName>
    </recommendedName>
</protein>
<gene>
    <name evidence="4" type="ORF">DPMN_158820</name>
</gene>
<dbReference type="Proteomes" id="UP000828390">
    <property type="component" value="Unassembled WGS sequence"/>
</dbReference>
<dbReference type="SUPFAM" id="SSF52540">
    <property type="entry name" value="P-loop containing nucleoside triphosphate hydrolases"/>
    <property type="match status" value="1"/>
</dbReference>
<dbReference type="EMBL" id="JAIWYP010000008">
    <property type="protein sequence ID" value="KAH3780996.1"/>
    <property type="molecule type" value="Genomic_DNA"/>
</dbReference>
<evidence type="ECO:0000256" key="2">
    <source>
        <dbReference type="SAM" id="MobiDB-lite"/>
    </source>
</evidence>
<feature type="compositionally biased region" description="Basic and acidic residues" evidence="2">
    <location>
        <begin position="926"/>
        <end position="935"/>
    </location>
</feature>
<dbReference type="PANTHER" id="PTHR46312:SF2">
    <property type="entry name" value="NUCLEOTIDE-BINDING OLIGOMERIZATION DOMAIN-CONTAINING PROTEIN 2-LIKE"/>
    <property type="match status" value="1"/>
</dbReference>
<dbReference type="InterPro" id="IPR027417">
    <property type="entry name" value="P-loop_NTPase"/>
</dbReference>
<proteinExistence type="predicted"/>
<feature type="coiled-coil region" evidence="1">
    <location>
        <begin position="238"/>
        <end position="283"/>
    </location>
</feature>
<dbReference type="InterPro" id="IPR027897">
    <property type="entry name" value="DUF4559"/>
</dbReference>
<dbReference type="SUPFAM" id="SSF52047">
    <property type="entry name" value="RNI-like"/>
    <property type="match status" value="1"/>
</dbReference>
<comment type="caution">
    <text evidence="4">The sequence shown here is derived from an EMBL/GenBank/DDBJ whole genome shotgun (WGS) entry which is preliminary data.</text>
</comment>
<evidence type="ECO:0000256" key="1">
    <source>
        <dbReference type="SAM" id="Coils"/>
    </source>
</evidence>
<dbReference type="PROSITE" id="PS50837">
    <property type="entry name" value="NACHT"/>
    <property type="match status" value="1"/>
</dbReference>
<organism evidence="4 5">
    <name type="scientific">Dreissena polymorpha</name>
    <name type="common">Zebra mussel</name>
    <name type="synonym">Mytilus polymorpha</name>
    <dbReference type="NCBI Taxonomy" id="45954"/>
    <lineage>
        <taxon>Eukaryota</taxon>
        <taxon>Metazoa</taxon>
        <taxon>Spiralia</taxon>
        <taxon>Lophotrochozoa</taxon>
        <taxon>Mollusca</taxon>
        <taxon>Bivalvia</taxon>
        <taxon>Autobranchia</taxon>
        <taxon>Heteroconchia</taxon>
        <taxon>Euheterodonta</taxon>
        <taxon>Imparidentia</taxon>
        <taxon>Neoheterodontei</taxon>
        <taxon>Myida</taxon>
        <taxon>Dreissenoidea</taxon>
        <taxon>Dreissenidae</taxon>
        <taxon>Dreissena</taxon>
    </lineage>
</organism>
<reference evidence="4" key="1">
    <citation type="journal article" date="2019" name="bioRxiv">
        <title>The Genome of the Zebra Mussel, Dreissena polymorpha: A Resource for Invasive Species Research.</title>
        <authorList>
            <person name="McCartney M.A."/>
            <person name="Auch B."/>
            <person name="Kono T."/>
            <person name="Mallez S."/>
            <person name="Zhang Y."/>
            <person name="Obille A."/>
            <person name="Becker A."/>
            <person name="Abrahante J.E."/>
            <person name="Garbe J."/>
            <person name="Badalamenti J.P."/>
            <person name="Herman A."/>
            <person name="Mangelson H."/>
            <person name="Liachko I."/>
            <person name="Sullivan S."/>
            <person name="Sone E.D."/>
            <person name="Koren S."/>
            <person name="Silverstein K.A.T."/>
            <person name="Beckman K.B."/>
            <person name="Gohl D.M."/>
        </authorList>
    </citation>
    <scope>NUCLEOTIDE SEQUENCE</scope>
    <source>
        <strain evidence="4">Duluth1</strain>
        <tissue evidence="4">Whole animal</tissue>
    </source>
</reference>
<evidence type="ECO:0000313" key="4">
    <source>
        <dbReference type="EMBL" id="KAH3780996.1"/>
    </source>
</evidence>
<keyword evidence="1" id="KW-0175">Coiled coil</keyword>
<name>A0A9D4IMB8_DREPO</name>
<evidence type="ECO:0000313" key="5">
    <source>
        <dbReference type="Proteomes" id="UP000828390"/>
    </source>
</evidence>
<sequence length="1307" mass="148209">MFANTNIFTDKETTNWFKACIALTVTKDGLSSFVESELQKIQTTVGRSCGNCSIEKLLSCPTNGICKKKKGNTCIFHQSQQPQNCKSCDQVKQNITSLHRFNGPSWRNTQAERWATQPWEIGKCFLPPDGYSGVSSVQESDFNGVISIMLNCTHFQTCLSSSCLLPPPPDKQCLLEKVRQIGRDIRHTSDCKVSDAHLQDYFQTLSTLLADPKCLLNDPSAKISKTKLGDLQNDRMSLSELGELLKEAYRTLKNANEVGERVSEAAERKLAECLEQLEASLQAGEQRIQSRIDDGKQRIEQAIQDGKQHIGVKIQDGERCIESKIDNGKQHIEHTIQDGEKRIEAKIQDGANRIIQTNSEQAEQNYTRSVEEMLGALMIHYDRTLSHFPSSPLNDWCHARLDDVYMPPYMLLMEKDKGSFKKTETQITKYQNVLNQQTFIQGEAGSGKSSFLAKLVMDWCGIAKTTQTREPVMIQETNYAESDTRAKKSTFFDDLTSLKSYKFVFYITLRDSVKVFEILQMIREQLIDEIYSSQEDREKAYRLVNEIMKHERCLVLLDGLDEWKSPDDRHHLPTLVAIHTQCDLVITTRPWKLAEAKIPDSKVETLLHLEGVNEPFDVSLRILRCREDCTNSEDVKNKHSAFVSYVYRNHLCDLLASPMLLTLIVQAWVEGTELKGNKCQIYSLLLESLFKKANSEEDHFHKTPFPCLKETRYIKPNIEHFNRFSEAAFHLLFSEKKENSLVFGIEQLTQYKLYERKDFALRTGILSATRKASTLRSSSSFSFVHKSVQEFLAAYYIACNCHVIDEVISGYLKRHENSYEDIYEVLIFLCGLNISAANELSILMNNAACDCNRFQKIILDGYKEAVANEQDGIRLALSHFEIYGHNIGELYNIWASNPSVVRSFDMELYDYVITEMNTSVDDDYTESPKPDKHNSTTESSKIASRIEFDLSSCDELTDIRIATQASCGIWIKDSTSLPALEFPTRIVFNSSDSSPMLPSVVQINLENVTVSSTWLRKLFNEHFKLEHEMTCDLFKCRMVGDKLFPCFTASMTIGVNNTFEIFNISEESPGLWETLRGLNIKTLSLGMHDCDLDFGLKVKYASSFSQALTSLKNLETLRIDVEAITPDLLSALHSLDIKLVALNLYDHLDGLILSDVGMLSQPSFSVSQIDLIYIDVNSKPDLLTALHGLNIKGLSLCGSGESLDLNQVSLLGTLLTSLEQLEYLCIYVNNESLGLWSALNFLNIKILHIHIRCEGFKVNHAAYLSTLLPSLKNLETIKFYVTDDISVLLEVLYGLKIKSLKLNETPD</sequence>
<accession>A0A9D4IMB8</accession>
<evidence type="ECO:0000259" key="3">
    <source>
        <dbReference type="PROSITE" id="PS50837"/>
    </source>
</evidence>
<keyword evidence="5" id="KW-1185">Reference proteome</keyword>
<dbReference type="InterPro" id="IPR007111">
    <property type="entry name" value="NACHT_NTPase"/>
</dbReference>
<feature type="domain" description="NACHT" evidence="3">
    <location>
        <begin position="436"/>
        <end position="562"/>
    </location>
</feature>
<dbReference type="Gene3D" id="3.40.50.300">
    <property type="entry name" value="P-loop containing nucleotide triphosphate hydrolases"/>
    <property type="match status" value="1"/>
</dbReference>
<reference evidence="4" key="2">
    <citation type="submission" date="2020-11" db="EMBL/GenBank/DDBJ databases">
        <authorList>
            <person name="McCartney M.A."/>
            <person name="Auch B."/>
            <person name="Kono T."/>
            <person name="Mallez S."/>
            <person name="Becker A."/>
            <person name="Gohl D.M."/>
            <person name="Silverstein K.A.T."/>
            <person name="Koren S."/>
            <person name="Bechman K.B."/>
            <person name="Herman A."/>
            <person name="Abrahante J.E."/>
            <person name="Garbe J."/>
        </authorList>
    </citation>
    <scope>NUCLEOTIDE SEQUENCE</scope>
    <source>
        <strain evidence="4">Duluth1</strain>
        <tissue evidence="4">Whole animal</tissue>
    </source>
</reference>
<dbReference type="PANTHER" id="PTHR46312">
    <property type="entry name" value="NACHT DOMAIN-CONTAINING PROTEIN"/>
    <property type="match status" value="1"/>
</dbReference>
<feature type="region of interest" description="Disordered" evidence="2">
    <location>
        <begin position="920"/>
        <end position="940"/>
    </location>
</feature>